<feature type="domain" description="Aminoglycoside phosphotransferase" evidence="1">
    <location>
        <begin position="41"/>
        <end position="250"/>
    </location>
</feature>
<dbReference type="InterPro" id="IPR002575">
    <property type="entry name" value="Aminoglycoside_PTrfase"/>
</dbReference>
<evidence type="ECO:0000313" key="2">
    <source>
        <dbReference type="EMBL" id="NMH98226.1"/>
    </source>
</evidence>
<dbReference type="Pfam" id="PF01636">
    <property type="entry name" value="APH"/>
    <property type="match status" value="1"/>
</dbReference>
<dbReference type="SUPFAM" id="SSF56112">
    <property type="entry name" value="Protein kinase-like (PK-like)"/>
    <property type="match status" value="1"/>
</dbReference>
<comment type="caution">
    <text evidence="2">The sequence shown here is derived from an EMBL/GenBank/DDBJ whole genome shotgun (WGS) entry which is preliminary data.</text>
</comment>
<evidence type="ECO:0000313" key="3">
    <source>
        <dbReference type="Proteomes" id="UP000820669"/>
    </source>
</evidence>
<dbReference type="EMBL" id="JAAXLA010000020">
    <property type="protein sequence ID" value="NMH98226.1"/>
    <property type="molecule type" value="Genomic_DNA"/>
</dbReference>
<organism evidence="2 3">
    <name type="scientific">Pseudonocardia acidicola</name>
    <dbReference type="NCBI Taxonomy" id="2724939"/>
    <lineage>
        <taxon>Bacteria</taxon>
        <taxon>Bacillati</taxon>
        <taxon>Actinomycetota</taxon>
        <taxon>Actinomycetes</taxon>
        <taxon>Pseudonocardiales</taxon>
        <taxon>Pseudonocardiaceae</taxon>
        <taxon>Pseudonocardia</taxon>
    </lineage>
</organism>
<keyword evidence="3" id="KW-1185">Reference proteome</keyword>
<dbReference type="CDD" id="cd05154">
    <property type="entry name" value="ACAD10_11_N-like"/>
    <property type="match status" value="1"/>
</dbReference>
<protein>
    <submittedName>
        <fullName evidence="2">Phosphotransferase family protein</fullName>
    </submittedName>
</protein>
<dbReference type="Gene3D" id="3.30.200.20">
    <property type="entry name" value="Phosphorylase Kinase, domain 1"/>
    <property type="match status" value="1"/>
</dbReference>
<dbReference type="PANTHER" id="PTHR21310">
    <property type="entry name" value="AMINOGLYCOSIDE PHOSPHOTRANSFERASE-RELATED-RELATED"/>
    <property type="match status" value="1"/>
</dbReference>
<name>A0ABX1S9I1_9PSEU</name>
<dbReference type="InterPro" id="IPR041726">
    <property type="entry name" value="ACAD10_11_N"/>
</dbReference>
<gene>
    <name evidence="2" type="ORF">HF526_13025</name>
</gene>
<dbReference type="PANTHER" id="PTHR21310:SF57">
    <property type="entry name" value="BLR2944 PROTEIN"/>
    <property type="match status" value="1"/>
</dbReference>
<accession>A0ABX1S9I1</accession>
<proteinExistence type="predicted"/>
<dbReference type="Proteomes" id="UP000820669">
    <property type="component" value="Unassembled WGS sequence"/>
</dbReference>
<dbReference type="InterPro" id="IPR011009">
    <property type="entry name" value="Kinase-like_dom_sf"/>
</dbReference>
<dbReference type="Gene3D" id="3.90.1200.10">
    <property type="match status" value="1"/>
</dbReference>
<sequence>MGEVSGALEAFLRRNLPPHAKPQVWGLRRSGTGSSRENWPFDAAWVTNGTRSVHQLLMRRDPPAGVVDTQRATEFGLLRRLVDTPVPSPVVHWLDDSGEHLLRPTMIVERYEGAAHRAVLRSADPLRLGADRQRALAERLCEVLATLHLVDVDATGIRGDLEDPGPDPADHELTRWERELDAQELEPQPALRAAAAWLRDHLPPRPARTVVVHGDFRPANVLVHSGELALLLDWELAHLGDPLDDLGWYTTPLYAREHFIPGSWEVEDFLRRYTERTGIEVDRDALVFWQVMSAFRLAVIALTGVRNYCTGATDRPAAPADGVIRQVLAGILATGGR</sequence>
<evidence type="ECO:0000259" key="1">
    <source>
        <dbReference type="Pfam" id="PF01636"/>
    </source>
</evidence>
<dbReference type="InterPro" id="IPR051678">
    <property type="entry name" value="AGP_Transferase"/>
</dbReference>
<reference evidence="2 3" key="1">
    <citation type="submission" date="2020-04" db="EMBL/GenBank/DDBJ databases">
        <authorList>
            <person name="Klaysubun C."/>
            <person name="Duangmal K."/>
            <person name="Lipun K."/>
        </authorList>
    </citation>
    <scope>NUCLEOTIDE SEQUENCE [LARGE SCALE GENOMIC DNA]</scope>
    <source>
        <strain evidence="2 3">K10HN5</strain>
    </source>
</reference>